<dbReference type="PIRSF" id="PIRSF005426">
    <property type="entry name" value="Frp"/>
    <property type="match status" value="1"/>
</dbReference>
<proteinExistence type="inferred from homology"/>
<evidence type="ECO:0000259" key="6">
    <source>
        <dbReference type="Pfam" id="PF00881"/>
    </source>
</evidence>
<keyword evidence="4 5" id="KW-0560">Oxidoreductase</keyword>
<dbReference type="Gene3D" id="3.40.109.10">
    <property type="entry name" value="NADH Oxidase"/>
    <property type="match status" value="1"/>
</dbReference>
<gene>
    <name evidence="7" type="ORF">Chro_0855</name>
</gene>
<dbReference type="InterPro" id="IPR016446">
    <property type="entry name" value="Flavin_OxRdtase_Frp"/>
</dbReference>
<evidence type="ECO:0000256" key="4">
    <source>
        <dbReference type="ARBA" id="ARBA00023002"/>
    </source>
</evidence>
<dbReference type="FunCoup" id="K9TW49">
    <property type="interactions" value="80"/>
</dbReference>
<organism evidence="7 8">
    <name type="scientific">Chroococcidiopsis thermalis (strain PCC 7203)</name>
    <dbReference type="NCBI Taxonomy" id="251229"/>
    <lineage>
        <taxon>Bacteria</taxon>
        <taxon>Bacillati</taxon>
        <taxon>Cyanobacteriota</taxon>
        <taxon>Cyanophyceae</taxon>
        <taxon>Chroococcidiopsidales</taxon>
        <taxon>Chroococcidiopsidaceae</taxon>
        <taxon>Chroococcidiopsis</taxon>
    </lineage>
</organism>
<evidence type="ECO:0000256" key="5">
    <source>
        <dbReference type="PIRNR" id="PIRNR005426"/>
    </source>
</evidence>
<dbReference type="PANTHER" id="PTHR43425">
    <property type="entry name" value="OXYGEN-INSENSITIVE NADPH NITROREDUCTASE"/>
    <property type="match status" value="1"/>
</dbReference>
<keyword evidence="5" id="KW-0521">NADP</keyword>
<dbReference type="AlphaFoldDB" id="K9TW49"/>
<keyword evidence="3 5" id="KW-0288">FMN</keyword>
<dbReference type="OrthoDB" id="9775805at2"/>
<dbReference type="CDD" id="cd02146">
    <property type="entry name" value="NfsA-like"/>
    <property type="match status" value="1"/>
</dbReference>
<dbReference type="eggNOG" id="COG0778">
    <property type="taxonomic scope" value="Bacteria"/>
</dbReference>
<name>K9TW49_CHRTP</name>
<comment type="similarity">
    <text evidence="1 5">Belongs to the flavin oxidoreductase frp family.</text>
</comment>
<feature type="domain" description="Nitroreductase" evidence="6">
    <location>
        <begin position="48"/>
        <end position="202"/>
    </location>
</feature>
<dbReference type="InterPro" id="IPR000415">
    <property type="entry name" value="Nitroreductase-like"/>
</dbReference>
<protein>
    <submittedName>
        <fullName evidence="7">Nitroreductase</fullName>
    </submittedName>
</protein>
<dbReference type="PATRIC" id="fig|251229.3.peg.1015"/>
<dbReference type="EMBL" id="CP003597">
    <property type="protein sequence ID" value="AFY86396.1"/>
    <property type="molecule type" value="Genomic_DNA"/>
</dbReference>
<dbReference type="STRING" id="251229.Chro_0855"/>
<dbReference type="HOGENOM" id="CLU_070764_0_0_3"/>
<sequence length="289" mass="31698">MGVSQSDLDGRSPTAIPAPQAQLLQERYGAAFEFQFKTWNDSLAVLLSHRSVRSYLSKSLPAGTLELLVAAAQSASTSSNLQTWSVVAVEDRERKERLSQLAGGQAHIRQCPLFLVWLADLARLTHIATQQEQSHEGLNYLEMFLMAVVDASLAAQNAAIAAESLGLGTVYIGAMRNHPEAVATQLGLPKSVFAVFGLCVGYPDPAQPTAIKPRLPQSAVLHKEQYSLETQERAIADYNDIMTDFYASQGMDVAGNWSQHSVERIATAESLRHRARLQEVLHQLGFELR</sequence>
<keyword evidence="2 5" id="KW-0285">Flavoprotein</keyword>
<evidence type="ECO:0000256" key="1">
    <source>
        <dbReference type="ARBA" id="ARBA00008366"/>
    </source>
</evidence>
<dbReference type="KEGG" id="cthe:Chro_0855"/>
<reference evidence="7 8" key="1">
    <citation type="submission" date="2012-06" db="EMBL/GenBank/DDBJ databases">
        <title>Finished chromosome of genome of Chroococcidiopsis thermalis PCC 7203.</title>
        <authorList>
            <consortium name="US DOE Joint Genome Institute"/>
            <person name="Gugger M."/>
            <person name="Coursin T."/>
            <person name="Rippka R."/>
            <person name="Tandeau De Marsac N."/>
            <person name="Huntemann M."/>
            <person name="Wei C.-L."/>
            <person name="Han J."/>
            <person name="Detter J.C."/>
            <person name="Han C."/>
            <person name="Tapia R."/>
            <person name="Davenport K."/>
            <person name="Daligault H."/>
            <person name="Erkkila T."/>
            <person name="Gu W."/>
            <person name="Munk A.C.C."/>
            <person name="Teshima H."/>
            <person name="Xu Y."/>
            <person name="Chain P."/>
            <person name="Chen A."/>
            <person name="Krypides N."/>
            <person name="Mavromatis K."/>
            <person name="Markowitz V."/>
            <person name="Szeto E."/>
            <person name="Ivanova N."/>
            <person name="Mikhailova N."/>
            <person name="Ovchinnikova G."/>
            <person name="Pagani I."/>
            <person name="Pati A."/>
            <person name="Goodwin L."/>
            <person name="Peters L."/>
            <person name="Pitluck S."/>
            <person name="Woyke T."/>
            <person name="Kerfeld C."/>
        </authorList>
    </citation>
    <scope>NUCLEOTIDE SEQUENCE [LARGE SCALE GENOMIC DNA]</scope>
    <source>
        <strain evidence="7 8">PCC 7203</strain>
    </source>
</reference>
<keyword evidence="8" id="KW-1185">Reference proteome</keyword>
<accession>K9TW49</accession>
<dbReference type="InterPro" id="IPR029479">
    <property type="entry name" value="Nitroreductase"/>
</dbReference>
<dbReference type="SUPFAM" id="SSF55469">
    <property type="entry name" value="FMN-dependent nitroreductase-like"/>
    <property type="match status" value="1"/>
</dbReference>
<evidence type="ECO:0000313" key="8">
    <source>
        <dbReference type="Proteomes" id="UP000010384"/>
    </source>
</evidence>
<evidence type="ECO:0000313" key="7">
    <source>
        <dbReference type="EMBL" id="AFY86396.1"/>
    </source>
</evidence>
<evidence type="ECO:0000256" key="2">
    <source>
        <dbReference type="ARBA" id="ARBA00022630"/>
    </source>
</evidence>
<dbReference type="GO" id="GO:0016491">
    <property type="term" value="F:oxidoreductase activity"/>
    <property type="evidence" value="ECO:0007669"/>
    <property type="project" value="UniProtKB-UniRule"/>
</dbReference>
<dbReference type="PANTHER" id="PTHR43425:SF2">
    <property type="entry name" value="OXYGEN-INSENSITIVE NADPH NITROREDUCTASE"/>
    <property type="match status" value="1"/>
</dbReference>
<evidence type="ECO:0000256" key="3">
    <source>
        <dbReference type="ARBA" id="ARBA00022643"/>
    </source>
</evidence>
<dbReference type="Proteomes" id="UP000010384">
    <property type="component" value="Chromosome"/>
</dbReference>
<dbReference type="Pfam" id="PF00881">
    <property type="entry name" value="Nitroreductase"/>
    <property type="match status" value="1"/>
</dbReference>
<dbReference type="InParanoid" id="K9TW49"/>